<reference evidence="9" key="1">
    <citation type="submission" date="2019-08" db="EMBL/GenBank/DDBJ databases">
        <authorList>
            <person name="Kucharzyk K."/>
            <person name="Murdoch R.W."/>
            <person name="Higgins S."/>
            <person name="Loffler F."/>
        </authorList>
    </citation>
    <scope>NUCLEOTIDE SEQUENCE</scope>
</reference>
<keyword evidence="6 9" id="KW-0418">Kinase</keyword>
<dbReference type="Gene3D" id="2.30.130.10">
    <property type="entry name" value="PUA domain"/>
    <property type="match status" value="1"/>
</dbReference>
<evidence type="ECO:0000256" key="7">
    <source>
        <dbReference type="ARBA" id="ARBA00022840"/>
    </source>
</evidence>
<dbReference type="InterPro" id="IPR011529">
    <property type="entry name" value="Glu_5kinase"/>
</dbReference>
<dbReference type="NCBIfam" id="TIGR01027">
    <property type="entry name" value="proB"/>
    <property type="match status" value="1"/>
</dbReference>
<accession>A0A644YNX7</accession>
<dbReference type="InterPro" id="IPR036393">
    <property type="entry name" value="AceGlu_kinase-like_sf"/>
</dbReference>
<dbReference type="PRINTS" id="PR00474">
    <property type="entry name" value="GLU5KINASE"/>
</dbReference>
<name>A0A644YNX7_9ZZZZ</name>
<dbReference type="GO" id="GO:0003723">
    <property type="term" value="F:RNA binding"/>
    <property type="evidence" value="ECO:0007669"/>
    <property type="project" value="InterPro"/>
</dbReference>
<dbReference type="SMART" id="SM00359">
    <property type="entry name" value="PUA"/>
    <property type="match status" value="1"/>
</dbReference>
<feature type="domain" description="PUA" evidence="8">
    <location>
        <begin position="266"/>
        <end position="345"/>
    </location>
</feature>
<dbReference type="InterPro" id="IPR015947">
    <property type="entry name" value="PUA-like_sf"/>
</dbReference>
<keyword evidence="5" id="KW-0547">Nucleotide-binding</keyword>
<dbReference type="PROSITE" id="PS50890">
    <property type="entry name" value="PUA"/>
    <property type="match status" value="1"/>
</dbReference>
<keyword evidence="3" id="KW-0641">Proline biosynthesis</keyword>
<dbReference type="Gene3D" id="3.40.1160.10">
    <property type="entry name" value="Acetylglutamate kinase-like"/>
    <property type="match status" value="2"/>
</dbReference>
<dbReference type="SUPFAM" id="SSF53633">
    <property type="entry name" value="Carbamate kinase-like"/>
    <property type="match status" value="1"/>
</dbReference>
<dbReference type="PIRSF" id="PIRSF000729">
    <property type="entry name" value="GK"/>
    <property type="match status" value="1"/>
</dbReference>
<dbReference type="InterPro" id="IPR005715">
    <property type="entry name" value="Glu_5kinase/COase_Synthase"/>
</dbReference>
<dbReference type="GO" id="GO:0005829">
    <property type="term" value="C:cytosol"/>
    <property type="evidence" value="ECO:0007669"/>
    <property type="project" value="TreeGrafter"/>
</dbReference>
<keyword evidence="1" id="KW-0963">Cytoplasm</keyword>
<dbReference type="PANTHER" id="PTHR43654">
    <property type="entry name" value="GLUTAMATE 5-KINASE"/>
    <property type="match status" value="1"/>
</dbReference>
<sequence>MIKVGSSSLTRADGHLDVMHIAILVDTIGAARARGQEVALVSSGAIAAGLLPLGLTHRPYDLPTQQAAAAVGQGQLLELYTALFRRYGLSAAQVLLTTGDLEYQERYHNARETMDRLLELGVVPIVNENDTVATQELRFGDNDRLAALTSHLLHADALLLISDVNALYTAHPETPGARRIGTVRNVDELAGVDISRRGSAVGTGGMVTKLEAARIATGAGIAVGLTDLEHLPGFLTGQDVGTFFLPTGKRRPARLLWLAHISDPDGALVLDPGAVSAVADRKASLLPAGITAVRGSFDVGDPVDLIDERGRVIARGLVNYNSADLKSMIGHHTWDLAASYGERFQRAAVHRDSLVVLR</sequence>
<keyword evidence="7" id="KW-0067">ATP-binding</keyword>
<dbReference type="GO" id="GO:0005524">
    <property type="term" value="F:ATP binding"/>
    <property type="evidence" value="ECO:0007669"/>
    <property type="project" value="UniProtKB-KW"/>
</dbReference>
<evidence type="ECO:0000256" key="2">
    <source>
        <dbReference type="ARBA" id="ARBA00022605"/>
    </source>
</evidence>
<dbReference type="Pfam" id="PF00696">
    <property type="entry name" value="AA_kinase"/>
    <property type="match status" value="1"/>
</dbReference>
<dbReference type="InterPro" id="IPR001057">
    <property type="entry name" value="Glu/AcGlu_kinase"/>
</dbReference>
<evidence type="ECO:0000256" key="3">
    <source>
        <dbReference type="ARBA" id="ARBA00022650"/>
    </source>
</evidence>
<keyword evidence="2" id="KW-0028">Amino-acid biosynthesis</keyword>
<evidence type="ECO:0000256" key="5">
    <source>
        <dbReference type="ARBA" id="ARBA00022741"/>
    </source>
</evidence>
<comment type="caution">
    <text evidence="9">The sequence shown here is derived from an EMBL/GenBank/DDBJ whole genome shotgun (WGS) entry which is preliminary data.</text>
</comment>
<dbReference type="GO" id="GO:0004349">
    <property type="term" value="F:glutamate 5-kinase activity"/>
    <property type="evidence" value="ECO:0007669"/>
    <property type="project" value="UniProtKB-EC"/>
</dbReference>
<dbReference type="SUPFAM" id="SSF88697">
    <property type="entry name" value="PUA domain-like"/>
    <property type="match status" value="1"/>
</dbReference>
<dbReference type="Pfam" id="PF01472">
    <property type="entry name" value="PUA"/>
    <property type="match status" value="1"/>
</dbReference>
<dbReference type="InterPro" id="IPR002478">
    <property type="entry name" value="PUA"/>
</dbReference>
<dbReference type="InterPro" id="IPR041739">
    <property type="entry name" value="G5K_ProB"/>
</dbReference>
<dbReference type="EMBL" id="VSSQ01005660">
    <property type="protein sequence ID" value="MPM29987.1"/>
    <property type="molecule type" value="Genomic_DNA"/>
</dbReference>
<organism evidence="9">
    <name type="scientific">bioreactor metagenome</name>
    <dbReference type="NCBI Taxonomy" id="1076179"/>
    <lineage>
        <taxon>unclassified sequences</taxon>
        <taxon>metagenomes</taxon>
        <taxon>ecological metagenomes</taxon>
    </lineage>
</organism>
<dbReference type="EC" id="2.7.2.11" evidence="9"/>
<dbReference type="PROSITE" id="PS00902">
    <property type="entry name" value="GLUTAMATE_5_KINASE"/>
    <property type="match status" value="1"/>
</dbReference>
<keyword evidence="4 9" id="KW-0808">Transferase</keyword>
<proteinExistence type="inferred from homology"/>
<dbReference type="InterPro" id="IPR001048">
    <property type="entry name" value="Asp/Glu/Uridylate_kinase"/>
</dbReference>
<dbReference type="CDD" id="cd04242">
    <property type="entry name" value="AAK_G5K_ProB"/>
    <property type="match status" value="1"/>
</dbReference>
<dbReference type="HAMAP" id="MF_00456">
    <property type="entry name" value="ProB"/>
    <property type="match status" value="1"/>
</dbReference>
<dbReference type="InterPro" id="IPR036974">
    <property type="entry name" value="PUA_sf"/>
</dbReference>
<protein>
    <submittedName>
        <fullName evidence="9">Glutamate 5-kinase</fullName>
        <ecNumber evidence="9">2.7.2.11</ecNumber>
    </submittedName>
</protein>
<dbReference type="AlphaFoldDB" id="A0A644YNX7"/>
<dbReference type="PANTHER" id="PTHR43654:SF1">
    <property type="entry name" value="ISOPENTENYL PHOSPHATE KINASE"/>
    <property type="match status" value="1"/>
</dbReference>
<dbReference type="FunFam" id="3.40.1160.10:FF:000018">
    <property type="entry name" value="Glutamate 5-kinase"/>
    <property type="match status" value="1"/>
</dbReference>
<gene>
    <name evidence="9" type="primary">proB_19</name>
    <name evidence="9" type="ORF">SDC9_76529</name>
</gene>
<dbReference type="GO" id="GO:0008652">
    <property type="term" value="P:amino acid biosynthetic process"/>
    <property type="evidence" value="ECO:0007669"/>
    <property type="project" value="UniProtKB-KW"/>
</dbReference>
<evidence type="ECO:0000256" key="1">
    <source>
        <dbReference type="ARBA" id="ARBA00022490"/>
    </source>
</evidence>
<evidence type="ECO:0000313" key="9">
    <source>
        <dbReference type="EMBL" id="MPM29987.1"/>
    </source>
</evidence>
<evidence type="ECO:0000256" key="6">
    <source>
        <dbReference type="ARBA" id="ARBA00022777"/>
    </source>
</evidence>
<evidence type="ECO:0000259" key="8">
    <source>
        <dbReference type="SMART" id="SM00359"/>
    </source>
</evidence>
<dbReference type="CDD" id="cd21157">
    <property type="entry name" value="PUA_G5K"/>
    <property type="match status" value="1"/>
</dbReference>
<dbReference type="InterPro" id="IPR019797">
    <property type="entry name" value="Glutamate_5-kinase_CS"/>
</dbReference>
<evidence type="ECO:0000256" key="4">
    <source>
        <dbReference type="ARBA" id="ARBA00022679"/>
    </source>
</evidence>